<keyword evidence="2" id="KW-1185">Reference proteome</keyword>
<gene>
    <name evidence="1" type="ORF">EYF80_028907</name>
</gene>
<comment type="caution">
    <text evidence="1">The sequence shown here is derived from an EMBL/GenBank/DDBJ whole genome shotgun (WGS) entry which is preliminary data.</text>
</comment>
<proteinExistence type="predicted"/>
<name>A0A4Z2H825_9TELE</name>
<sequence length="99" mass="11134">MVQVFFGAGLWEKAERQGVEQNSSSSEPPGRILVKPDDLIQVHQNLLQIQQRPVHQSTSPQRTNTEEVQSAVKSLAEIMSTWSRGHPVNEDHLVQRPPS</sequence>
<dbReference type="AlphaFoldDB" id="A0A4Z2H825"/>
<organism evidence="1 2">
    <name type="scientific">Liparis tanakae</name>
    <name type="common">Tanaka's snailfish</name>
    <dbReference type="NCBI Taxonomy" id="230148"/>
    <lineage>
        <taxon>Eukaryota</taxon>
        <taxon>Metazoa</taxon>
        <taxon>Chordata</taxon>
        <taxon>Craniata</taxon>
        <taxon>Vertebrata</taxon>
        <taxon>Euteleostomi</taxon>
        <taxon>Actinopterygii</taxon>
        <taxon>Neopterygii</taxon>
        <taxon>Teleostei</taxon>
        <taxon>Neoteleostei</taxon>
        <taxon>Acanthomorphata</taxon>
        <taxon>Eupercaria</taxon>
        <taxon>Perciformes</taxon>
        <taxon>Cottioidei</taxon>
        <taxon>Cottales</taxon>
        <taxon>Liparidae</taxon>
        <taxon>Liparis</taxon>
    </lineage>
</organism>
<accession>A0A4Z2H825</accession>
<evidence type="ECO:0000313" key="2">
    <source>
        <dbReference type="Proteomes" id="UP000314294"/>
    </source>
</evidence>
<protein>
    <submittedName>
        <fullName evidence="1">Uncharacterized protein</fullName>
    </submittedName>
</protein>
<dbReference type="EMBL" id="SRLO01000325">
    <property type="protein sequence ID" value="TNN60912.1"/>
    <property type="molecule type" value="Genomic_DNA"/>
</dbReference>
<evidence type="ECO:0000313" key="1">
    <source>
        <dbReference type="EMBL" id="TNN60912.1"/>
    </source>
</evidence>
<reference evidence="1 2" key="1">
    <citation type="submission" date="2019-03" db="EMBL/GenBank/DDBJ databases">
        <title>First draft genome of Liparis tanakae, snailfish: a comprehensive survey of snailfish specific genes.</title>
        <authorList>
            <person name="Kim W."/>
            <person name="Song I."/>
            <person name="Jeong J.-H."/>
            <person name="Kim D."/>
            <person name="Kim S."/>
            <person name="Ryu S."/>
            <person name="Song J.Y."/>
            <person name="Lee S.K."/>
        </authorList>
    </citation>
    <scope>NUCLEOTIDE SEQUENCE [LARGE SCALE GENOMIC DNA]</scope>
    <source>
        <tissue evidence="1">Muscle</tissue>
    </source>
</reference>
<dbReference type="Proteomes" id="UP000314294">
    <property type="component" value="Unassembled WGS sequence"/>
</dbReference>